<dbReference type="InterPro" id="IPR009057">
    <property type="entry name" value="Homeodomain-like_sf"/>
</dbReference>
<keyword evidence="5" id="KW-1185">Reference proteome</keyword>
<feature type="DNA-binding region" description="H-T-H motif" evidence="2">
    <location>
        <begin position="41"/>
        <end position="60"/>
    </location>
</feature>
<proteinExistence type="predicted"/>
<dbReference type="PATRIC" id="fig|1229276.3.peg.2015"/>
<dbReference type="Gene3D" id="1.10.357.10">
    <property type="entry name" value="Tetracycline Repressor, domain 2"/>
    <property type="match status" value="1"/>
</dbReference>
<evidence type="ECO:0000313" key="5">
    <source>
        <dbReference type="Proteomes" id="UP000031802"/>
    </source>
</evidence>
<dbReference type="PROSITE" id="PS50977">
    <property type="entry name" value="HTH_TETR_2"/>
    <property type="match status" value="1"/>
</dbReference>
<feature type="domain" description="HTH tetR-type" evidence="3">
    <location>
        <begin position="18"/>
        <end position="78"/>
    </location>
</feature>
<evidence type="ECO:0000256" key="2">
    <source>
        <dbReference type="PROSITE-ProRule" id="PRU00335"/>
    </source>
</evidence>
<protein>
    <submittedName>
        <fullName evidence="4">Regulatory protein TetR</fullName>
    </submittedName>
</protein>
<name>A0A0B8T7C8_9SPHI</name>
<dbReference type="AlphaFoldDB" id="A0A0B8T7C8"/>
<organism evidence="4 5">
    <name type="scientific">Sphingobacterium deserti</name>
    <dbReference type="NCBI Taxonomy" id="1229276"/>
    <lineage>
        <taxon>Bacteria</taxon>
        <taxon>Pseudomonadati</taxon>
        <taxon>Bacteroidota</taxon>
        <taxon>Sphingobacteriia</taxon>
        <taxon>Sphingobacteriales</taxon>
        <taxon>Sphingobacteriaceae</taxon>
        <taxon>Sphingobacterium</taxon>
    </lineage>
</organism>
<dbReference type="InterPro" id="IPR001647">
    <property type="entry name" value="HTH_TetR"/>
</dbReference>
<dbReference type="EMBL" id="JJMU01000028">
    <property type="protein sequence ID" value="KGE14344.1"/>
    <property type="molecule type" value="Genomic_DNA"/>
</dbReference>
<gene>
    <name evidence="4" type="ORF">DI53_1958</name>
</gene>
<dbReference type="SUPFAM" id="SSF46689">
    <property type="entry name" value="Homeodomain-like"/>
    <property type="match status" value="1"/>
</dbReference>
<dbReference type="GO" id="GO:0003677">
    <property type="term" value="F:DNA binding"/>
    <property type="evidence" value="ECO:0007669"/>
    <property type="project" value="UniProtKB-UniRule"/>
</dbReference>
<dbReference type="Proteomes" id="UP000031802">
    <property type="component" value="Unassembled WGS sequence"/>
</dbReference>
<evidence type="ECO:0000313" key="4">
    <source>
        <dbReference type="EMBL" id="KGE14344.1"/>
    </source>
</evidence>
<reference evidence="4 5" key="2">
    <citation type="journal article" date="2015" name="PLoS ONE">
        <title>Whole-Genome Optical Mapping and Finished Genome Sequence of Sphingobacterium deserti sp. nov., a New Species Isolated from the Western Desert of China.</title>
        <authorList>
            <person name="Teng C."/>
            <person name="Zhou Z."/>
            <person name="Molnar I."/>
            <person name="Li X."/>
            <person name="Tang R."/>
            <person name="Chen M."/>
            <person name="Wang L."/>
            <person name="Su S."/>
            <person name="Zhang W."/>
            <person name="Lin M."/>
        </authorList>
    </citation>
    <scope>NUCLEOTIDE SEQUENCE [LARGE SCALE GENOMIC DNA]</scope>
    <source>
        <strain evidence="5">ACCC05744</strain>
    </source>
</reference>
<evidence type="ECO:0000259" key="3">
    <source>
        <dbReference type="PROSITE" id="PS50977"/>
    </source>
</evidence>
<dbReference type="OrthoDB" id="836882at2"/>
<reference evidence="5" key="1">
    <citation type="submission" date="2014-04" db="EMBL/GenBank/DDBJ databases">
        <title>Whole-Genome optical mapping and complete genome sequence of Sphingobacterium deserti sp. nov., a new spaces isolated from desert in the west of China.</title>
        <authorList>
            <person name="Teng C."/>
            <person name="Zhou Z."/>
            <person name="Li X."/>
            <person name="Chen M."/>
            <person name="Lin M."/>
            <person name="Wang L."/>
            <person name="Su S."/>
            <person name="Zhang C."/>
            <person name="Zhang W."/>
        </authorList>
    </citation>
    <scope>NUCLEOTIDE SEQUENCE [LARGE SCALE GENOMIC DNA]</scope>
    <source>
        <strain evidence="5">ACCC05744</strain>
    </source>
</reference>
<evidence type="ECO:0000256" key="1">
    <source>
        <dbReference type="ARBA" id="ARBA00023125"/>
    </source>
</evidence>
<sequence length="224" mass="25841">MALKRERKEVNGAVRNKQRTRGRLLACIGMILEEETYSGLSITAVFRKSKLNPKLVYLYFKDFEHLVESFVSQRLDLLRAKMESTIKVGSLANQEDVLDIILLQVDELYSDRTLKRLLHWGLVEKRQKFLKTLLRAYSGYLSTLFNYFTAALPLRQRKSMIATLDLLISGTLFLFVHAAEGSQFLTLDVSRSVDRDRLYQTIRRIVCSSDNYALRSNPKRGIVA</sequence>
<dbReference type="eggNOG" id="COG1309">
    <property type="taxonomic scope" value="Bacteria"/>
</dbReference>
<keyword evidence="1 2" id="KW-0238">DNA-binding</keyword>
<accession>A0A0B8T7C8</accession>
<dbReference type="RefSeq" id="WP_037498216.1">
    <property type="nucleotide sequence ID" value="NZ_JJMU01000028.1"/>
</dbReference>
<comment type="caution">
    <text evidence="4">The sequence shown here is derived from an EMBL/GenBank/DDBJ whole genome shotgun (WGS) entry which is preliminary data.</text>
</comment>